<accession>A0A3B1DGA0</accession>
<proteinExistence type="predicted"/>
<protein>
    <submittedName>
        <fullName evidence="1">Uncharacterized protein</fullName>
    </submittedName>
</protein>
<organism evidence="1">
    <name type="scientific">hydrothermal vent metagenome</name>
    <dbReference type="NCBI Taxonomy" id="652676"/>
    <lineage>
        <taxon>unclassified sequences</taxon>
        <taxon>metagenomes</taxon>
        <taxon>ecological metagenomes</taxon>
    </lineage>
</organism>
<evidence type="ECO:0000313" key="1">
    <source>
        <dbReference type="EMBL" id="VAX33960.1"/>
    </source>
</evidence>
<name>A0A3B1DGA0_9ZZZZ</name>
<dbReference type="EMBL" id="UOGI01000226">
    <property type="protein sequence ID" value="VAX33960.1"/>
    <property type="molecule type" value="Genomic_DNA"/>
</dbReference>
<dbReference type="AlphaFoldDB" id="A0A3B1DGA0"/>
<sequence length="28" mass="3298">GRYIALVEVPFTDEKGTNRGRYRVHIIH</sequence>
<gene>
    <name evidence="1" type="ORF">MNBD_NITROSPIRAE03-1064</name>
</gene>
<feature type="non-terminal residue" evidence="1">
    <location>
        <position position="1"/>
    </location>
</feature>
<reference evidence="1" key="1">
    <citation type="submission" date="2018-06" db="EMBL/GenBank/DDBJ databases">
        <authorList>
            <person name="Zhirakovskaya E."/>
        </authorList>
    </citation>
    <scope>NUCLEOTIDE SEQUENCE</scope>
</reference>